<sequence length="91" mass="9891">MTHAESWGAEKPAAKARAKNSITPEEPEVPVPAKNKPRPRPKVKNPASVQPTPENTTTRKAKEELIDTVEPSTSKPITRNTRSKAKAANAK</sequence>
<reference evidence="2 3" key="1">
    <citation type="journal article" date="2019" name="Fungal Biol. Biotechnol.">
        <title>Draft genome sequence of fastidious pathogen Ceratobasidium theobromae, which causes vascular-streak dieback in Theobroma cacao.</title>
        <authorList>
            <person name="Ali S.S."/>
            <person name="Asman A."/>
            <person name="Shao J."/>
            <person name="Firmansyah A.P."/>
            <person name="Susilo A.W."/>
            <person name="Rosmana A."/>
            <person name="McMahon P."/>
            <person name="Junaid M."/>
            <person name="Guest D."/>
            <person name="Kheng T.Y."/>
            <person name="Meinhardt L.W."/>
            <person name="Bailey B.A."/>
        </authorList>
    </citation>
    <scope>NUCLEOTIDE SEQUENCE [LARGE SCALE GENOMIC DNA]</scope>
    <source>
        <strain evidence="2 3">CT2</strain>
    </source>
</reference>
<feature type="region of interest" description="Disordered" evidence="1">
    <location>
        <begin position="1"/>
        <end position="91"/>
    </location>
</feature>
<accession>A0A5N5QES7</accession>
<protein>
    <submittedName>
        <fullName evidence="2">Uncharacterized protein</fullName>
    </submittedName>
</protein>
<proteinExistence type="predicted"/>
<dbReference type="Proteomes" id="UP000383932">
    <property type="component" value="Unassembled WGS sequence"/>
</dbReference>
<comment type="caution">
    <text evidence="2">The sequence shown here is derived from an EMBL/GenBank/DDBJ whole genome shotgun (WGS) entry which is preliminary data.</text>
</comment>
<organism evidence="2 3">
    <name type="scientific">Ceratobasidium theobromae</name>
    <dbReference type="NCBI Taxonomy" id="1582974"/>
    <lineage>
        <taxon>Eukaryota</taxon>
        <taxon>Fungi</taxon>
        <taxon>Dikarya</taxon>
        <taxon>Basidiomycota</taxon>
        <taxon>Agaricomycotina</taxon>
        <taxon>Agaricomycetes</taxon>
        <taxon>Cantharellales</taxon>
        <taxon>Ceratobasidiaceae</taxon>
        <taxon>Ceratobasidium</taxon>
    </lineage>
</organism>
<gene>
    <name evidence="2" type="ORF">CTheo_6596</name>
</gene>
<feature type="compositionally biased region" description="Polar residues" evidence="1">
    <location>
        <begin position="70"/>
        <end position="80"/>
    </location>
</feature>
<feature type="compositionally biased region" description="Polar residues" evidence="1">
    <location>
        <begin position="48"/>
        <end position="58"/>
    </location>
</feature>
<dbReference type="EMBL" id="SSOP01000212">
    <property type="protein sequence ID" value="KAB5589956.1"/>
    <property type="molecule type" value="Genomic_DNA"/>
</dbReference>
<evidence type="ECO:0000313" key="2">
    <source>
        <dbReference type="EMBL" id="KAB5589956.1"/>
    </source>
</evidence>
<name>A0A5N5QES7_9AGAM</name>
<evidence type="ECO:0000313" key="3">
    <source>
        <dbReference type="Proteomes" id="UP000383932"/>
    </source>
</evidence>
<dbReference type="AlphaFoldDB" id="A0A5N5QES7"/>
<evidence type="ECO:0000256" key="1">
    <source>
        <dbReference type="SAM" id="MobiDB-lite"/>
    </source>
</evidence>
<keyword evidence="3" id="KW-1185">Reference proteome</keyword>